<keyword evidence="15" id="KW-0812">Transmembrane</keyword>
<dbReference type="GO" id="GO:0008817">
    <property type="term" value="F:corrinoid adenosyltransferase activity"/>
    <property type="evidence" value="ECO:0007669"/>
    <property type="project" value="UniProtKB-UniRule"/>
</dbReference>
<evidence type="ECO:0000256" key="9">
    <source>
        <dbReference type="ARBA" id="ARBA00031529"/>
    </source>
</evidence>
<dbReference type="Gene3D" id="1.10.1760.20">
    <property type="match status" value="1"/>
</dbReference>
<evidence type="ECO:0000313" key="17">
    <source>
        <dbReference type="EMBL" id="EPC56593.1"/>
    </source>
</evidence>
<dbReference type="Pfam" id="PF01923">
    <property type="entry name" value="Cob_adeno_trans"/>
    <property type="match status" value="1"/>
</dbReference>
<protein>
    <recommendedName>
        <fullName evidence="4 14">Corrinoid adenosyltransferase</fullName>
        <ecNumber evidence="3 14">2.5.1.17</ecNumber>
    </recommendedName>
    <alternativeName>
        <fullName evidence="9 14">Cob(II)alamin adenosyltransferase</fullName>
    </alternativeName>
    <alternativeName>
        <fullName evidence="11 14">Cob(II)yrinic acid a,c-diamide adenosyltransferase</fullName>
    </alternativeName>
    <alternativeName>
        <fullName evidence="10 14">Cobinamide/cobalamin adenosyltransferase</fullName>
    </alternativeName>
</protein>
<evidence type="ECO:0000256" key="14">
    <source>
        <dbReference type="RuleBase" id="RU366026"/>
    </source>
</evidence>
<dbReference type="PANTHER" id="PTHR12213:SF0">
    <property type="entry name" value="CORRINOID ADENOSYLTRANSFERASE MMAB"/>
    <property type="match status" value="1"/>
</dbReference>
<evidence type="ECO:0000256" key="5">
    <source>
        <dbReference type="ARBA" id="ARBA00022573"/>
    </source>
</evidence>
<dbReference type="GO" id="GO:0005524">
    <property type="term" value="F:ATP binding"/>
    <property type="evidence" value="ECO:0007669"/>
    <property type="project" value="UniProtKB-UniRule"/>
</dbReference>
<dbReference type="EC" id="2.5.1.17" evidence="3 14"/>
<keyword evidence="5 14" id="KW-0169">Cobalamin biosynthesis</keyword>
<keyword evidence="7 14" id="KW-0547">Nucleotide-binding</keyword>
<dbReference type="EMBL" id="ANJX01000064">
    <property type="protein sequence ID" value="EPC56593.1"/>
    <property type="molecule type" value="Genomic_DNA"/>
</dbReference>
<comment type="catalytic activity">
    <reaction evidence="13 14">
        <text>2 cob(II)alamin + reduced [electron-transfer flavoprotein] + 2 ATP = 2 adenosylcob(III)alamin + 2 triphosphate + oxidized [electron-transfer flavoprotein] + 3 H(+)</text>
        <dbReference type="Rhea" id="RHEA:28671"/>
        <dbReference type="Rhea" id="RHEA-COMP:10685"/>
        <dbReference type="Rhea" id="RHEA-COMP:10686"/>
        <dbReference type="ChEBI" id="CHEBI:15378"/>
        <dbReference type="ChEBI" id="CHEBI:16304"/>
        <dbReference type="ChEBI" id="CHEBI:18036"/>
        <dbReference type="ChEBI" id="CHEBI:18408"/>
        <dbReference type="ChEBI" id="CHEBI:30616"/>
        <dbReference type="ChEBI" id="CHEBI:57692"/>
        <dbReference type="ChEBI" id="CHEBI:58307"/>
        <dbReference type="EC" id="2.5.1.17"/>
    </reaction>
</comment>
<reference evidence="17 18" key="1">
    <citation type="journal article" date="2013" name="PLoS ONE">
        <title>Lactobacillus paracasei comparative genomics: towards species pan-genome definition and exploitation of diversity.</title>
        <authorList>
            <person name="Smokvina T."/>
            <person name="Wels M."/>
            <person name="Polka J."/>
            <person name="Chervaux C."/>
            <person name="Brisse S."/>
            <person name="Boekhorst J."/>
            <person name="van Hylckama Vlieg J.E."/>
            <person name="Siezen R.J."/>
        </authorList>
    </citation>
    <scope>NUCLEOTIDE SEQUENCE [LARGE SCALE GENOMIC DNA]</scope>
    <source>
        <strain evidence="17 18">CNCM I-4270</strain>
    </source>
</reference>
<evidence type="ECO:0000256" key="1">
    <source>
        <dbReference type="ARBA" id="ARBA00005121"/>
    </source>
</evidence>
<evidence type="ECO:0000256" key="6">
    <source>
        <dbReference type="ARBA" id="ARBA00022679"/>
    </source>
</evidence>
<feature type="domain" description="Cobalamin adenosyltransferase-like" evidence="16">
    <location>
        <begin position="185"/>
        <end position="348"/>
    </location>
</feature>
<keyword evidence="15" id="KW-0472">Membrane</keyword>
<dbReference type="Gene3D" id="1.20.1200.10">
    <property type="entry name" value="Cobalamin adenosyltransferase-like"/>
    <property type="match status" value="1"/>
</dbReference>
<dbReference type="Pfam" id="PF12822">
    <property type="entry name" value="ECF_trnsprt"/>
    <property type="match status" value="1"/>
</dbReference>
<dbReference type="Proteomes" id="UP000014249">
    <property type="component" value="Unassembled WGS sequence"/>
</dbReference>
<evidence type="ECO:0000259" key="16">
    <source>
        <dbReference type="Pfam" id="PF01923"/>
    </source>
</evidence>
<feature type="transmembrane region" description="Helical" evidence="15">
    <location>
        <begin position="12"/>
        <end position="32"/>
    </location>
</feature>
<dbReference type="PANTHER" id="PTHR12213">
    <property type="entry name" value="CORRINOID ADENOSYLTRANSFERASE"/>
    <property type="match status" value="1"/>
</dbReference>
<comment type="similarity">
    <text evidence="2 14">Belongs to the Cob(I)alamin adenosyltransferase family.</text>
</comment>
<dbReference type="InterPro" id="IPR024529">
    <property type="entry name" value="ECF_trnsprt_substrate-spec"/>
</dbReference>
<keyword evidence="8 14" id="KW-0067">ATP-binding</keyword>
<evidence type="ECO:0000256" key="4">
    <source>
        <dbReference type="ARBA" id="ARBA00020963"/>
    </source>
</evidence>
<evidence type="ECO:0000256" key="11">
    <source>
        <dbReference type="ARBA" id="ARBA00033354"/>
    </source>
</evidence>
<dbReference type="UniPathway" id="UPA00148">
    <property type="reaction ID" value="UER00233"/>
</dbReference>
<dbReference type="GO" id="GO:0009236">
    <property type="term" value="P:cobalamin biosynthetic process"/>
    <property type="evidence" value="ECO:0007669"/>
    <property type="project" value="UniProtKB-UniRule"/>
</dbReference>
<dbReference type="InterPro" id="IPR029499">
    <property type="entry name" value="PduO-typ"/>
</dbReference>
<dbReference type="InterPro" id="IPR036451">
    <property type="entry name" value="CblAdoTrfase-like_sf"/>
</dbReference>
<dbReference type="InterPro" id="IPR016030">
    <property type="entry name" value="CblAdoTrfase-like"/>
</dbReference>
<feature type="transmembrane region" description="Helical" evidence="15">
    <location>
        <begin position="115"/>
        <end position="135"/>
    </location>
</feature>
<dbReference type="NCBIfam" id="TIGR00636">
    <property type="entry name" value="PduO_Nterm"/>
    <property type="match status" value="1"/>
</dbReference>
<feature type="transmembrane region" description="Helical" evidence="15">
    <location>
        <begin position="83"/>
        <end position="103"/>
    </location>
</feature>
<comment type="catalytic activity">
    <reaction evidence="12 14">
        <text>2 cob(II)yrinate a,c diamide + reduced [electron-transfer flavoprotein] + 2 ATP = 2 adenosylcob(III)yrinate a,c-diamide + 2 triphosphate + oxidized [electron-transfer flavoprotein] + 3 H(+)</text>
        <dbReference type="Rhea" id="RHEA:11528"/>
        <dbReference type="Rhea" id="RHEA-COMP:10685"/>
        <dbReference type="Rhea" id="RHEA-COMP:10686"/>
        <dbReference type="ChEBI" id="CHEBI:15378"/>
        <dbReference type="ChEBI" id="CHEBI:18036"/>
        <dbReference type="ChEBI" id="CHEBI:30616"/>
        <dbReference type="ChEBI" id="CHEBI:57692"/>
        <dbReference type="ChEBI" id="CHEBI:58307"/>
        <dbReference type="ChEBI" id="CHEBI:58503"/>
        <dbReference type="ChEBI" id="CHEBI:58537"/>
        <dbReference type="EC" id="2.5.1.17"/>
    </reaction>
</comment>
<comment type="pathway">
    <text evidence="1 14">Cofactor biosynthesis; adenosylcobalamin biosynthesis; adenosylcobalamin from cob(II)yrinate a,c-diamide: step 2/7.</text>
</comment>
<dbReference type="SUPFAM" id="SSF89028">
    <property type="entry name" value="Cobalamin adenosyltransferase-like"/>
    <property type="match status" value="1"/>
</dbReference>
<evidence type="ECO:0000256" key="10">
    <source>
        <dbReference type="ARBA" id="ARBA00033334"/>
    </source>
</evidence>
<sequence>MKPQPSATKPSPVRAVALLGLLTALCTVLRIVKVPIPNVQPVTDILMIVTLLLGFRWGFSLTMSTLIVSNLFLGFGLWTLPQIVAYACCMVIVIVMVTILPVIRRRIWLQIGLAGLLGYLYGFIVSLGMAVIGSLNGLGFWAYYVSGLPFDTYHAIGNLVFTRSYSPFYGRACNVLIEEAHILKLYTKVGDHGATKQINGKKVPKFSPQIVALGDLDELDSWLGYVASQAKATPGFDWLAEDLEARQRELYELLADVAVPRHQTITADHVQGLETAIDKMMAAVPKITAFVLPGGHPLAAALQYGRAVARRAERSLDQLDAESQPLDPVILQYSNRLSDYLFALARYVNYRAGVDEVKSK</sequence>
<organism evidence="17 18">
    <name type="scientific">Lacticaseibacillus paracasei subsp. paracasei CNCM I-4270</name>
    <dbReference type="NCBI Taxonomy" id="1256202"/>
    <lineage>
        <taxon>Bacteria</taxon>
        <taxon>Bacillati</taxon>
        <taxon>Bacillota</taxon>
        <taxon>Bacilli</taxon>
        <taxon>Lactobacillales</taxon>
        <taxon>Lactobacillaceae</taxon>
        <taxon>Lacticaseibacillus</taxon>
    </lineage>
</organism>
<evidence type="ECO:0000256" key="15">
    <source>
        <dbReference type="SAM" id="Phobius"/>
    </source>
</evidence>
<evidence type="ECO:0000256" key="2">
    <source>
        <dbReference type="ARBA" id="ARBA00007487"/>
    </source>
</evidence>
<feature type="transmembrane region" description="Helical" evidence="15">
    <location>
        <begin position="44"/>
        <end position="77"/>
    </location>
</feature>
<dbReference type="GO" id="GO:0022857">
    <property type="term" value="F:transmembrane transporter activity"/>
    <property type="evidence" value="ECO:0007669"/>
    <property type="project" value="InterPro"/>
</dbReference>
<keyword evidence="6 14" id="KW-0808">Transferase</keyword>
<evidence type="ECO:0000256" key="13">
    <source>
        <dbReference type="ARBA" id="ARBA00048692"/>
    </source>
</evidence>
<dbReference type="AlphaFoldDB" id="A0A8E0MCX0"/>
<evidence type="ECO:0000256" key="8">
    <source>
        <dbReference type="ARBA" id="ARBA00022840"/>
    </source>
</evidence>
<keyword evidence="15" id="KW-1133">Transmembrane helix</keyword>
<evidence type="ECO:0000256" key="12">
    <source>
        <dbReference type="ARBA" id="ARBA00048555"/>
    </source>
</evidence>
<evidence type="ECO:0000256" key="7">
    <source>
        <dbReference type="ARBA" id="ARBA00022741"/>
    </source>
</evidence>
<evidence type="ECO:0000256" key="3">
    <source>
        <dbReference type="ARBA" id="ARBA00012454"/>
    </source>
</evidence>
<proteinExistence type="inferred from homology"/>
<evidence type="ECO:0000313" key="18">
    <source>
        <dbReference type="Proteomes" id="UP000014249"/>
    </source>
</evidence>
<accession>A0A8E0MCX0</accession>
<gene>
    <name evidence="17" type="ORF">Lpp77_01942</name>
</gene>
<comment type="caution">
    <text evidence="17">The sequence shown here is derived from an EMBL/GenBank/DDBJ whole genome shotgun (WGS) entry which is preliminary data.</text>
</comment>
<name>A0A8E0MCX0_LACPA</name>